<dbReference type="AlphaFoldDB" id="A0AA96F1M6"/>
<reference evidence="3 4" key="1">
    <citation type="submission" date="2023-09" db="EMBL/GenBank/DDBJ databases">
        <title>Flavobacterium sp. a novel bacteria isolate from Pepper rhizosphere.</title>
        <authorList>
            <person name="Peng Y."/>
            <person name="Lee J."/>
        </authorList>
    </citation>
    <scope>NUCLEOTIDE SEQUENCE [LARGE SCALE GENOMIC DNA]</scope>
    <source>
        <strain evidence="2">PMR2A8</strain>
        <strain evidence="3 4">PMTSA4</strain>
    </source>
</reference>
<dbReference type="KEGG" id="fcj:RN605_03975"/>
<protein>
    <submittedName>
        <fullName evidence="3">Uncharacterized protein</fullName>
    </submittedName>
</protein>
<gene>
    <name evidence="3" type="ORF">RN605_03975</name>
    <name evidence="2" type="ORF">RN608_10675</name>
</gene>
<dbReference type="Proteomes" id="UP001304515">
    <property type="component" value="Chromosome"/>
</dbReference>
<proteinExistence type="predicted"/>
<sequence length="148" mass="16905">MLYQNKRAVTLHLVSLLTLTLSVFVFYMIFSDLDDFFIEYSSKASGIGWMIFFLVAGNCMMACMLWMSGRYILRIERIDEKNILIKTWSIIGFHKTRKYPATVLNTSVFNKGVSNYLGAPVVVAPYSVLKTSTGKKLILDEQGIFYTN</sequence>
<keyword evidence="1" id="KW-0812">Transmembrane</keyword>
<dbReference type="EMBL" id="CP134878">
    <property type="protein sequence ID" value="WNM18473.1"/>
    <property type="molecule type" value="Genomic_DNA"/>
</dbReference>
<feature type="transmembrane region" description="Helical" evidence="1">
    <location>
        <begin position="49"/>
        <end position="67"/>
    </location>
</feature>
<evidence type="ECO:0000313" key="3">
    <source>
        <dbReference type="EMBL" id="WNM22524.1"/>
    </source>
</evidence>
<accession>A0AA96EWJ8</accession>
<name>A0AA96F1M6_9FLAO</name>
<dbReference type="RefSeq" id="WP_313322413.1">
    <property type="nucleotide sequence ID" value="NZ_CP134878.1"/>
</dbReference>
<keyword evidence="1" id="KW-1133">Transmembrane helix</keyword>
<accession>A0AA96F1M6</accession>
<keyword evidence="1" id="KW-0472">Membrane</keyword>
<evidence type="ECO:0000313" key="4">
    <source>
        <dbReference type="Proteomes" id="UP001304515"/>
    </source>
</evidence>
<keyword evidence="4" id="KW-1185">Reference proteome</keyword>
<organism evidence="3 4">
    <name type="scientific">Flavobacterium capsici</name>
    <dbReference type="NCBI Taxonomy" id="3075618"/>
    <lineage>
        <taxon>Bacteria</taxon>
        <taxon>Pseudomonadati</taxon>
        <taxon>Bacteroidota</taxon>
        <taxon>Flavobacteriia</taxon>
        <taxon>Flavobacteriales</taxon>
        <taxon>Flavobacteriaceae</taxon>
        <taxon>Flavobacterium</taxon>
    </lineage>
</organism>
<evidence type="ECO:0000256" key="1">
    <source>
        <dbReference type="SAM" id="Phobius"/>
    </source>
</evidence>
<evidence type="ECO:0000313" key="2">
    <source>
        <dbReference type="EMBL" id="WNM18473.1"/>
    </source>
</evidence>
<feature type="transmembrane region" description="Helical" evidence="1">
    <location>
        <begin position="9"/>
        <end position="29"/>
    </location>
</feature>
<dbReference type="EMBL" id="CP134890">
    <property type="protein sequence ID" value="WNM22524.1"/>
    <property type="molecule type" value="Genomic_DNA"/>
</dbReference>